<evidence type="ECO:0000256" key="2">
    <source>
        <dbReference type="ARBA" id="ARBA00004651"/>
    </source>
</evidence>
<evidence type="ECO:0000256" key="9">
    <source>
        <dbReference type="ARBA" id="ARBA00022777"/>
    </source>
</evidence>
<dbReference type="InterPro" id="IPR024478">
    <property type="entry name" value="HlyB_4HB_MCP"/>
</dbReference>
<keyword evidence="6 14" id="KW-0597">Phosphoprotein</keyword>
<keyword evidence="11" id="KW-0902">Two-component regulatory system</keyword>
<dbReference type="CDD" id="cd06225">
    <property type="entry name" value="HAMP"/>
    <property type="match status" value="1"/>
</dbReference>
<evidence type="ECO:0000256" key="16">
    <source>
        <dbReference type="SAM" id="Phobius"/>
    </source>
</evidence>
<dbReference type="PRINTS" id="PR00344">
    <property type="entry name" value="BCTRLSENSOR"/>
</dbReference>
<dbReference type="Gene3D" id="3.30.450.40">
    <property type="match status" value="1"/>
</dbReference>
<dbReference type="PANTHER" id="PTHR45339">
    <property type="entry name" value="HYBRID SIGNAL TRANSDUCTION HISTIDINE KINASE J"/>
    <property type="match status" value="1"/>
</dbReference>
<evidence type="ECO:0000256" key="12">
    <source>
        <dbReference type="ARBA" id="ARBA00023136"/>
    </source>
</evidence>
<feature type="transmembrane region" description="Helical" evidence="16">
    <location>
        <begin position="181"/>
        <end position="204"/>
    </location>
</feature>
<evidence type="ECO:0000313" key="20">
    <source>
        <dbReference type="EMBL" id="TBL79935.1"/>
    </source>
</evidence>
<dbReference type="SUPFAM" id="SSF55781">
    <property type="entry name" value="GAF domain-like"/>
    <property type="match status" value="1"/>
</dbReference>
<dbReference type="GO" id="GO:0000155">
    <property type="term" value="F:phosphorelay sensor kinase activity"/>
    <property type="evidence" value="ECO:0007669"/>
    <property type="project" value="InterPro"/>
</dbReference>
<protein>
    <recommendedName>
        <fullName evidence="13">Circadian input-output histidine kinase CikA</fullName>
        <ecNumber evidence="4">2.7.13.3</ecNumber>
    </recommendedName>
</protein>
<dbReference type="Gene3D" id="3.30.565.10">
    <property type="entry name" value="Histidine kinase-like ATPase, C-terminal domain"/>
    <property type="match status" value="1"/>
</dbReference>
<keyword evidence="8" id="KW-0547">Nucleotide-binding</keyword>
<dbReference type="InterPro" id="IPR001789">
    <property type="entry name" value="Sig_transdc_resp-reg_receiver"/>
</dbReference>
<dbReference type="SMART" id="SM00387">
    <property type="entry name" value="HATPase_c"/>
    <property type="match status" value="1"/>
</dbReference>
<comment type="similarity">
    <text evidence="3">In the N-terminal section; belongs to the phytochrome family.</text>
</comment>
<evidence type="ECO:0000259" key="18">
    <source>
        <dbReference type="PROSITE" id="PS50110"/>
    </source>
</evidence>
<dbReference type="FunFam" id="3.30.565.10:FF:000010">
    <property type="entry name" value="Sensor histidine kinase RcsC"/>
    <property type="match status" value="1"/>
</dbReference>
<sequence>MSLKTKLYLGSGVVILLMSVLCWFVLQIQSVLQHNMNGIVDRYEKARLADTSRFEISEMERRLSLMLLNKDSTQMQKALGKIQTNKDNAVDALKTLENKQLDPIVKDRLQQVYLALETHDEMESQITAAFAANKMPEATKLLEQDVKHINELLYPAIEQMSKYQDDEIATASEESTRLKRIALWTGVLLTLFTVLMSISITFWMTRTITRRLGRMVRVMNDISDGPYQDLPRVETEASDELGLMAASLNHMSTALEEHALREQQYQKEMEDESWLQSNSAEIMNLLRGIHDVSELAQVFISHTAKAIGSPYAVFYIKQSEKDSAIFERAGAYAYAGSALGKKAFRVGEGLVGQCAMSGEAISLSHVPEKYAPVQSGLGQAPPSYVLLIPVLYHGTVTAVLEFAGFTEIGELERKLISEVTELLGVVIDSVQSHVRIERLLFEAHQHQSELQSQAEELQSQAEELLLQQEELRTSNEQLEKQHKQSQLRADELELIRAELEQKAREVEMASGYKSEFLANMSHELRTPLNSLLILAQLLLENKEGTLLPKQLEFVRTIHQSGHELLHLINDILDISKVESGKMAVVPEECVLEELVEGLEKRFRPIVQKKGLEFNLSIDSDVPRTLFTDGQRLQQIVTNLLSNAAKFTEYGEVRLDIYMPGEEERKRVRNAGQASSVAAFAVSDTGIGISTEKHRLIFEAFQQADGSTSRSYGGTGLGLSISRQLAQLLGGSIYVDSEQGKGSRFTLFVPVALESSGKEKDGVVPLAAPAAAAPNVANEAGPVAALAEAVSGSREAAPGLEQAPSAMPVSAIGESLLDGKRVLIVDDDMRNVFALTTALESHGMKVAFAENGGDAIELLCKGEPVDIVLMDIMMPKIDGYEAMRAIRRMPERAELPIIALTAKAMKQDRERCLEAGASDYIGKPVQLNQLLSLIRVWLYR</sequence>
<evidence type="ECO:0000256" key="4">
    <source>
        <dbReference type="ARBA" id="ARBA00012438"/>
    </source>
</evidence>
<evidence type="ECO:0000256" key="7">
    <source>
        <dbReference type="ARBA" id="ARBA00022679"/>
    </source>
</evidence>
<keyword evidence="16" id="KW-0812">Transmembrane</keyword>
<keyword evidence="9" id="KW-0418">Kinase</keyword>
<dbReference type="InterPro" id="IPR003594">
    <property type="entry name" value="HATPase_dom"/>
</dbReference>
<dbReference type="SMART" id="SM00304">
    <property type="entry name" value="HAMP"/>
    <property type="match status" value="1"/>
</dbReference>
<proteinExistence type="inferred from homology"/>
<dbReference type="SUPFAM" id="SSF47384">
    <property type="entry name" value="Homodimeric domain of signal transducing histidine kinase"/>
    <property type="match status" value="1"/>
</dbReference>
<keyword evidence="7" id="KW-0808">Transferase</keyword>
<dbReference type="Pfam" id="PF00072">
    <property type="entry name" value="Response_reg"/>
    <property type="match status" value="1"/>
</dbReference>
<keyword evidence="12 16" id="KW-0472">Membrane</keyword>
<evidence type="ECO:0000256" key="3">
    <source>
        <dbReference type="ARBA" id="ARBA00006402"/>
    </source>
</evidence>
<keyword evidence="10" id="KW-0067">ATP-binding</keyword>
<dbReference type="PROSITE" id="PS50109">
    <property type="entry name" value="HIS_KIN"/>
    <property type="match status" value="1"/>
</dbReference>
<dbReference type="InterPro" id="IPR036097">
    <property type="entry name" value="HisK_dim/P_sf"/>
</dbReference>
<dbReference type="Proteomes" id="UP000293142">
    <property type="component" value="Unassembled WGS sequence"/>
</dbReference>
<comment type="caution">
    <text evidence="20">The sequence shown here is derived from an EMBL/GenBank/DDBJ whole genome shotgun (WGS) entry which is preliminary data.</text>
</comment>
<keyword evidence="5" id="KW-1003">Cell membrane</keyword>
<dbReference type="InterPro" id="IPR004358">
    <property type="entry name" value="Sig_transdc_His_kin-like_C"/>
</dbReference>
<dbReference type="Pfam" id="PF00512">
    <property type="entry name" value="HisKA"/>
    <property type="match status" value="1"/>
</dbReference>
<dbReference type="SUPFAM" id="SSF158472">
    <property type="entry name" value="HAMP domain-like"/>
    <property type="match status" value="1"/>
</dbReference>
<dbReference type="PROSITE" id="PS50885">
    <property type="entry name" value="HAMP"/>
    <property type="match status" value="1"/>
</dbReference>
<dbReference type="Pfam" id="PF13185">
    <property type="entry name" value="GAF_2"/>
    <property type="match status" value="1"/>
</dbReference>
<dbReference type="SUPFAM" id="SSF52172">
    <property type="entry name" value="CheY-like"/>
    <property type="match status" value="1"/>
</dbReference>
<dbReference type="InterPro" id="IPR003018">
    <property type="entry name" value="GAF"/>
</dbReference>
<dbReference type="GO" id="GO:0005886">
    <property type="term" value="C:plasma membrane"/>
    <property type="evidence" value="ECO:0007669"/>
    <property type="project" value="UniProtKB-SubCell"/>
</dbReference>
<dbReference type="SMART" id="SM00388">
    <property type="entry name" value="HisKA"/>
    <property type="match status" value="1"/>
</dbReference>
<feature type="domain" description="HAMP" evidence="19">
    <location>
        <begin position="206"/>
        <end position="260"/>
    </location>
</feature>
<keyword evidence="15" id="KW-0175">Coiled coil</keyword>
<accession>A0A4Q9DUL2</accession>
<evidence type="ECO:0000256" key="5">
    <source>
        <dbReference type="ARBA" id="ARBA00022475"/>
    </source>
</evidence>
<dbReference type="CDD" id="cd00082">
    <property type="entry name" value="HisKA"/>
    <property type="match status" value="1"/>
</dbReference>
<dbReference type="EC" id="2.7.13.3" evidence="4"/>
<feature type="domain" description="Histidine kinase" evidence="17">
    <location>
        <begin position="519"/>
        <end position="752"/>
    </location>
</feature>
<comment type="catalytic activity">
    <reaction evidence="1">
        <text>ATP + protein L-histidine = ADP + protein N-phospho-L-histidine.</text>
        <dbReference type="EC" id="2.7.13.3"/>
    </reaction>
</comment>
<comment type="subcellular location">
    <subcellularLocation>
        <location evidence="2">Cell membrane</location>
        <topology evidence="2">Multi-pass membrane protein</topology>
    </subcellularLocation>
</comment>
<dbReference type="OrthoDB" id="9790669at2"/>
<dbReference type="SMART" id="SM00448">
    <property type="entry name" value="REC"/>
    <property type="match status" value="1"/>
</dbReference>
<evidence type="ECO:0000256" key="13">
    <source>
        <dbReference type="ARBA" id="ARBA00074306"/>
    </source>
</evidence>
<dbReference type="CDD" id="cd17546">
    <property type="entry name" value="REC_hyHK_CKI1_RcsC-like"/>
    <property type="match status" value="1"/>
</dbReference>
<dbReference type="Gene3D" id="3.40.50.2300">
    <property type="match status" value="1"/>
</dbReference>
<dbReference type="InterPro" id="IPR047347">
    <property type="entry name" value="YvaQ-like_sensor"/>
</dbReference>
<feature type="coiled-coil region" evidence="15">
    <location>
        <begin position="436"/>
        <end position="509"/>
    </location>
</feature>
<evidence type="ECO:0000256" key="14">
    <source>
        <dbReference type="PROSITE-ProRule" id="PRU00169"/>
    </source>
</evidence>
<keyword evidence="16" id="KW-1133">Transmembrane helix</keyword>
<evidence type="ECO:0000256" key="11">
    <source>
        <dbReference type="ARBA" id="ARBA00023012"/>
    </source>
</evidence>
<evidence type="ECO:0000313" key="21">
    <source>
        <dbReference type="Proteomes" id="UP000293142"/>
    </source>
</evidence>
<dbReference type="Pfam" id="PF00672">
    <property type="entry name" value="HAMP"/>
    <property type="match status" value="1"/>
</dbReference>
<dbReference type="SUPFAM" id="SSF55874">
    <property type="entry name" value="ATPase domain of HSP90 chaperone/DNA topoisomerase II/histidine kinase"/>
    <property type="match status" value="1"/>
</dbReference>
<dbReference type="Pfam" id="PF12729">
    <property type="entry name" value="4HB_MCP_1"/>
    <property type="match status" value="1"/>
</dbReference>
<dbReference type="AlphaFoldDB" id="A0A4Q9DUL2"/>
<evidence type="ECO:0000256" key="1">
    <source>
        <dbReference type="ARBA" id="ARBA00000085"/>
    </source>
</evidence>
<name>A0A4Q9DUL2_9BACL</name>
<keyword evidence="21" id="KW-1185">Reference proteome</keyword>
<feature type="domain" description="Response regulatory" evidence="18">
    <location>
        <begin position="820"/>
        <end position="937"/>
    </location>
</feature>
<evidence type="ECO:0000256" key="6">
    <source>
        <dbReference type="ARBA" id="ARBA00022553"/>
    </source>
</evidence>
<reference evidence="20 21" key="1">
    <citation type="submission" date="2019-02" db="EMBL/GenBank/DDBJ databases">
        <title>Paenibacillus sp. nov., isolated from surface-sterilized tissue of Thalictrum simplex L.</title>
        <authorList>
            <person name="Tuo L."/>
        </authorList>
    </citation>
    <scope>NUCLEOTIDE SEQUENCE [LARGE SCALE GENOMIC DNA]</scope>
    <source>
        <strain evidence="20 21">N2SHLJ1</strain>
    </source>
</reference>
<dbReference type="InterPro" id="IPR029016">
    <property type="entry name" value="GAF-like_dom_sf"/>
</dbReference>
<gene>
    <name evidence="20" type="ORF">EYB31_10120</name>
</gene>
<evidence type="ECO:0000259" key="17">
    <source>
        <dbReference type="PROSITE" id="PS50109"/>
    </source>
</evidence>
<feature type="modified residue" description="4-aspartylphosphate" evidence="14">
    <location>
        <position position="870"/>
    </location>
</feature>
<feature type="transmembrane region" description="Helical" evidence="16">
    <location>
        <begin position="6"/>
        <end position="26"/>
    </location>
</feature>
<dbReference type="RefSeq" id="WP_131013181.1">
    <property type="nucleotide sequence ID" value="NZ_SIRE01000006.1"/>
</dbReference>
<dbReference type="PANTHER" id="PTHR45339:SF1">
    <property type="entry name" value="HYBRID SIGNAL TRANSDUCTION HISTIDINE KINASE J"/>
    <property type="match status" value="1"/>
</dbReference>
<evidence type="ECO:0000256" key="15">
    <source>
        <dbReference type="SAM" id="Coils"/>
    </source>
</evidence>
<dbReference type="Gene3D" id="1.10.287.130">
    <property type="match status" value="1"/>
</dbReference>
<dbReference type="InterPro" id="IPR003660">
    <property type="entry name" value="HAMP_dom"/>
</dbReference>
<organism evidence="20 21">
    <name type="scientific">Paenibacillus thalictri</name>
    <dbReference type="NCBI Taxonomy" id="2527873"/>
    <lineage>
        <taxon>Bacteria</taxon>
        <taxon>Bacillati</taxon>
        <taxon>Bacillota</taxon>
        <taxon>Bacilli</taxon>
        <taxon>Bacillales</taxon>
        <taxon>Paenibacillaceae</taxon>
        <taxon>Paenibacillus</taxon>
    </lineage>
</organism>
<dbReference type="Pfam" id="PF02518">
    <property type="entry name" value="HATPase_c"/>
    <property type="match status" value="1"/>
</dbReference>
<evidence type="ECO:0000256" key="8">
    <source>
        <dbReference type="ARBA" id="ARBA00022741"/>
    </source>
</evidence>
<dbReference type="CDD" id="cd19411">
    <property type="entry name" value="MCP2201-like_sensor"/>
    <property type="match status" value="1"/>
</dbReference>
<dbReference type="PROSITE" id="PS50110">
    <property type="entry name" value="RESPONSE_REGULATORY"/>
    <property type="match status" value="1"/>
</dbReference>
<dbReference type="InterPro" id="IPR036890">
    <property type="entry name" value="HATPase_C_sf"/>
</dbReference>
<dbReference type="InterPro" id="IPR011006">
    <property type="entry name" value="CheY-like_superfamily"/>
</dbReference>
<dbReference type="GO" id="GO:0005524">
    <property type="term" value="F:ATP binding"/>
    <property type="evidence" value="ECO:0007669"/>
    <property type="project" value="UniProtKB-KW"/>
</dbReference>
<dbReference type="InterPro" id="IPR003661">
    <property type="entry name" value="HisK_dim/P_dom"/>
</dbReference>
<dbReference type="EMBL" id="SIRE01000006">
    <property type="protein sequence ID" value="TBL79935.1"/>
    <property type="molecule type" value="Genomic_DNA"/>
</dbReference>
<evidence type="ECO:0000256" key="10">
    <source>
        <dbReference type="ARBA" id="ARBA00022840"/>
    </source>
</evidence>
<dbReference type="Gene3D" id="6.10.340.10">
    <property type="match status" value="1"/>
</dbReference>
<dbReference type="InterPro" id="IPR005467">
    <property type="entry name" value="His_kinase_dom"/>
</dbReference>
<dbReference type="CDD" id="cd16922">
    <property type="entry name" value="HATPase_EvgS-ArcB-TorS-like"/>
    <property type="match status" value="1"/>
</dbReference>
<evidence type="ECO:0000259" key="19">
    <source>
        <dbReference type="PROSITE" id="PS50885"/>
    </source>
</evidence>